<feature type="domain" description="LysM" evidence="7">
    <location>
        <begin position="623"/>
        <end position="673"/>
    </location>
</feature>
<keyword evidence="9" id="KW-1185">Reference proteome</keyword>
<dbReference type="Gene3D" id="3.10.350.10">
    <property type="entry name" value="LysM domain"/>
    <property type="match status" value="5"/>
</dbReference>
<feature type="domain" description="LysM" evidence="7">
    <location>
        <begin position="538"/>
        <end position="588"/>
    </location>
</feature>
<dbReference type="InterPro" id="IPR036779">
    <property type="entry name" value="LysM_dom_sf"/>
</dbReference>
<keyword evidence="3" id="KW-0843">Virulence</keyword>
<dbReference type="OrthoDB" id="1193027at2759"/>
<evidence type="ECO:0000313" key="9">
    <source>
        <dbReference type="Proteomes" id="UP000027238"/>
    </source>
</evidence>
<accession>A0A066XIK2</accession>
<organism evidence="8 9">
    <name type="scientific">Colletotrichum sublineola</name>
    <name type="common">Sorghum anthracnose fungus</name>
    <dbReference type="NCBI Taxonomy" id="1173701"/>
    <lineage>
        <taxon>Eukaryota</taxon>
        <taxon>Fungi</taxon>
        <taxon>Dikarya</taxon>
        <taxon>Ascomycota</taxon>
        <taxon>Pezizomycotina</taxon>
        <taxon>Sordariomycetes</taxon>
        <taxon>Hypocreomycetidae</taxon>
        <taxon>Glomerellales</taxon>
        <taxon>Glomerellaceae</taxon>
        <taxon>Colletotrichum</taxon>
        <taxon>Colletotrichum graminicola species complex</taxon>
    </lineage>
</organism>
<dbReference type="PANTHER" id="PTHR34997">
    <property type="entry name" value="AM15"/>
    <property type="match status" value="1"/>
</dbReference>
<dbReference type="eggNOG" id="KOG2806">
    <property type="taxonomic scope" value="Eukaryota"/>
</dbReference>
<feature type="domain" description="LysM" evidence="7">
    <location>
        <begin position="709"/>
        <end position="759"/>
    </location>
</feature>
<dbReference type="Proteomes" id="UP000027238">
    <property type="component" value="Unassembled WGS sequence"/>
</dbReference>
<proteinExistence type="inferred from homology"/>
<evidence type="ECO:0000256" key="4">
    <source>
        <dbReference type="ARBA" id="ARBA00044955"/>
    </source>
</evidence>
<evidence type="ECO:0000256" key="6">
    <source>
        <dbReference type="SAM" id="SignalP"/>
    </source>
</evidence>
<feature type="region of interest" description="Disordered" evidence="5">
    <location>
        <begin position="240"/>
        <end position="259"/>
    </location>
</feature>
<evidence type="ECO:0000313" key="8">
    <source>
        <dbReference type="EMBL" id="KDN67499.1"/>
    </source>
</evidence>
<dbReference type="PANTHER" id="PTHR34997:SF2">
    <property type="entry name" value="LYSM DOMAIN-CONTAINING PROTEIN-RELATED"/>
    <property type="match status" value="1"/>
</dbReference>
<dbReference type="OMA" id="NCGTQIW"/>
<gene>
    <name evidence="8" type="ORF">CSUB01_04262</name>
</gene>
<dbReference type="AlphaFoldDB" id="A0A066XIK2"/>
<evidence type="ECO:0000256" key="2">
    <source>
        <dbReference type="ARBA" id="ARBA00022729"/>
    </source>
</evidence>
<dbReference type="PROSITE" id="PS51782">
    <property type="entry name" value="LYSM"/>
    <property type="match status" value="3"/>
</dbReference>
<feature type="chain" id="PRO_5001630282" evidence="6">
    <location>
        <begin position="22"/>
        <end position="763"/>
    </location>
</feature>
<dbReference type="InterPro" id="IPR052210">
    <property type="entry name" value="LysM1-like"/>
</dbReference>
<dbReference type="STRING" id="1173701.A0A066XIK2"/>
<evidence type="ECO:0000256" key="3">
    <source>
        <dbReference type="ARBA" id="ARBA00023026"/>
    </source>
</evidence>
<feature type="region of interest" description="Disordered" evidence="5">
    <location>
        <begin position="595"/>
        <end position="616"/>
    </location>
</feature>
<keyword evidence="2 6" id="KW-0732">Signal</keyword>
<name>A0A066XIK2_COLSU</name>
<sequence>MSFIKSLPLVLSLGLVPYASAFTLWPLVDTQGLSEVLNISTTCISALNITLACNPDLFQWTSKVDSIYWTSDNTTQLCTTGCLESSRQWREDVAESCEGEFLRSGDRLVEADTLSTRFAEGLEIACLRSSADEWCFVESQEWVGSDVVRPDCAENPSDPWCINPANVTAENSRMANLYEDDLLCSECFLKLMHARISSEFLPDEDHSDYLVEQFQDIQDVCQTTIAAEVMTRSLPNYPTVLTPTPTYGEGPARVTDTEPEETELSCGEGQVVINVMGTYSNDSFQACNDISLKYGVATGSLLVATGNEACYVEAREVCGPRPCQLLRVHQGQTCESIASAISNATDPVNGAQLATWNPNILGACDHLVEDQYICVTNSQHEAVAAHASYRRPGGSWIPPAIDSLPDGGSGPVRGGPGSTPTLEIIDNPTTPIDPWLLQEGIAEDCTRYVIASSGANCWKIANDAAIEQSRLFELNPVLGPEGEFCDTMVWKDYYYCVGVNGEGSPVTTTRTSVPATTTTASVPKPTNTQAEQPSDCNKWVEAADGDGCWSMYTDAGITAEKFYELNPVLGATGENCGTQIWPGYSYCIGTGPSSPPPATTTAAGSDPAKPTATHAGTASDCTKFVQAKPGDGCWSLYTDAGITPELFYKLNPVLGSAGENCGSYPWPDYYYCVASSSSGGGSSSPAPTTTTSPAKPTATQTGIAANCNKFVRAVSGDGCWKLANDAGIDSALFYKWNPVLGSAGENCGTQIWPDYYYCVGVSS</sequence>
<feature type="compositionally biased region" description="Low complexity" evidence="5">
    <location>
        <begin position="506"/>
        <end position="528"/>
    </location>
</feature>
<protein>
    <submittedName>
        <fullName evidence="8">Putative LysM domain-containing protein</fullName>
    </submittedName>
</protein>
<feature type="region of interest" description="Disordered" evidence="5">
    <location>
        <begin position="506"/>
        <end position="535"/>
    </location>
</feature>
<dbReference type="HOGENOM" id="CLU_010591_5_0_1"/>
<evidence type="ECO:0000259" key="7">
    <source>
        <dbReference type="PROSITE" id="PS51782"/>
    </source>
</evidence>
<comment type="similarity">
    <text evidence="4">Belongs to the secreted LysM effector family.</text>
</comment>
<dbReference type="EMBL" id="JMSE01000798">
    <property type="protein sequence ID" value="KDN67499.1"/>
    <property type="molecule type" value="Genomic_DNA"/>
</dbReference>
<dbReference type="GO" id="GO:0008061">
    <property type="term" value="F:chitin binding"/>
    <property type="evidence" value="ECO:0007669"/>
    <property type="project" value="UniProtKB-KW"/>
</dbReference>
<dbReference type="InterPro" id="IPR018392">
    <property type="entry name" value="LysM"/>
</dbReference>
<reference evidence="9" key="1">
    <citation type="journal article" date="2014" name="Genome Announc.">
        <title>Draft genome sequence of Colletotrichum sublineola, a destructive pathogen of cultivated sorghum.</title>
        <authorList>
            <person name="Baroncelli R."/>
            <person name="Sanz-Martin J.M."/>
            <person name="Rech G.E."/>
            <person name="Sukno S.A."/>
            <person name="Thon M.R."/>
        </authorList>
    </citation>
    <scope>NUCLEOTIDE SEQUENCE [LARGE SCALE GENOMIC DNA]</scope>
    <source>
        <strain evidence="9">TX430BB</strain>
    </source>
</reference>
<feature type="signal peptide" evidence="6">
    <location>
        <begin position="1"/>
        <end position="21"/>
    </location>
</feature>
<comment type="caution">
    <text evidence="8">The sequence shown here is derived from an EMBL/GenBank/DDBJ whole genome shotgun (WGS) entry which is preliminary data.</text>
</comment>
<keyword evidence="1" id="KW-0147">Chitin-binding</keyword>
<evidence type="ECO:0000256" key="5">
    <source>
        <dbReference type="SAM" id="MobiDB-lite"/>
    </source>
</evidence>
<evidence type="ECO:0000256" key="1">
    <source>
        <dbReference type="ARBA" id="ARBA00022669"/>
    </source>
</evidence>
<dbReference type="CDD" id="cd00118">
    <property type="entry name" value="LysM"/>
    <property type="match status" value="1"/>
</dbReference>